<protein>
    <submittedName>
        <fullName evidence="5">Golgin subfamily A member 6-like protein 22</fullName>
    </submittedName>
</protein>
<dbReference type="GeneID" id="112458013"/>
<dbReference type="Proteomes" id="UP000504618">
    <property type="component" value="Unplaced"/>
</dbReference>
<reference evidence="5" key="1">
    <citation type="submission" date="2025-08" db="UniProtKB">
        <authorList>
            <consortium name="RefSeq"/>
        </authorList>
    </citation>
    <scope>IDENTIFICATION</scope>
    <source>
        <tissue evidence="5">Whole body</tissue>
    </source>
</reference>
<dbReference type="InterPro" id="IPR036691">
    <property type="entry name" value="Endo/exonu/phosph_ase_sf"/>
</dbReference>
<dbReference type="SUPFAM" id="SSF56219">
    <property type="entry name" value="DNase I-like"/>
    <property type="match status" value="1"/>
</dbReference>
<feature type="domain" description="Reverse transcriptase" evidence="2">
    <location>
        <begin position="382"/>
        <end position="465"/>
    </location>
</feature>
<dbReference type="InterPro" id="IPR000477">
    <property type="entry name" value="RT_dom"/>
</dbReference>
<feature type="compositionally biased region" description="Acidic residues" evidence="1">
    <location>
        <begin position="196"/>
        <end position="205"/>
    </location>
</feature>
<feature type="region of interest" description="Disordered" evidence="1">
    <location>
        <begin position="1"/>
        <end position="38"/>
    </location>
</feature>
<evidence type="ECO:0000259" key="2">
    <source>
        <dbReference type="Pfam" id="PF00078"/>
    </source>
</evidence>
<feature type="domain" description="Endonuclease/exonuclease/phosphatase" evidence="3">
    <location>
        <begin position="152"/>
        <end position="289"/>
    </location>
</feature>
<dbReference type="RefSeq" id="XP_024877156.1">
    <property type="nucleotide sequence ID" value="XM_025021388.1"/>
</dbReference>
<feature type="region of interest" description="Disordered" evidence="1">
    <location>
        <begin position="191"/>
        <end position="216"/>
    </location>
</feature>
<evidence type="ECO:0000313" key="5">
    <source>
        <dbReference type="RefSeq" id="XP_024877156.1"/>
    </source>
</evidence>
<dbReference type="GO" id="GO:0003824">
    <property type="term" value="F:catalytic activity"/>
    <property type="evidence" value="ECO:0007669"/>
    <property type="project" value="InterPro"/>
</dbReference>
<keyword evidence="4" id="KW-1185">Reference proteome</keyword>
<feature type="non-terminal residue" evidence="5">
    <location>
        <position position="473"/>
    </location>
</feature>
<dbReference type="OrthoDB" id="7701337at2759"/>
<name>A0A6J1Q6W3_9HYME</name>
<dbReference type="Pfam" id="PF14529">
    <property type="entry name" value="Exo_endo_phos_2"/>
    <property type="match status" value="1"/>
</dbReference>
<dbReference type="Gene3D" id="3.60.10.10">
    <property type="entry name" value="Endonuclease/exonuclease/phosphatase"/>
    <property type="match status" value="1"/>
</dbReference>
<evidence type="ECO:0000256" key="1">
    <source>
        <dbReference type="SAM" id="MobiDB-lite"/>
    </source>
</evidence>
<dbReference type="Pfam" id="PF00078">
    <property type="entry name" value="RVT_1"/>
    <property type="match status" value="1"/>
</dbReference>
<gene>
    <name evidence="5" type="primary">LOC112458013</name>
</gene>
<proteinExistence type="predicted"/>
<evidence type="ECO:0000313" key="4">
    <source>
        <dbReference type="Proteomes" id="UP000504618"/>
    </source>
</evidence>
<sequence>MEEEDERDKEGEKENEEENLGGGDGEEDTENGEREKRKIRREEEMWKVAFWNVAGIANKDKEFWEAIKEWDIVIMMETWLDERGWEKMKEKIPREYKWRVQIATRRNKKGRASGGMLLGIRKRIEEIKEERKLEEDEGKIECKIRIGEEIWRIIGLYVNNDIDRKLEGLKDKTEEGEKGVRTIIGGDFNARTGEEGGWEEEDEERVEGGGRRSKDKKINGDGRKLLEFIEERGWMILNGGVKGDEEGEFTYTGGRGETVIDYVIGEEEVRERVERLEVGERVDSDHHPVTIWMRGKLEKDQRKRVEERARRRGIWSEGGRTQFKERLGTIKGEEREIQEEIEVGSARIRKVIEENENEGGRRDKNGRGWWDEECKEKKREIYTAILAERLRKEVETKNLIPENQAGFRKGMGTMDQIFALNYLVNRQLGKEKGKMTVFFIDLKAAFDSVDKEVLIRAMTEREVRQGLIDRVKE</sequence>
<evidence type="ECO:0000259" key="3">
    <source>
        <dbReference type="Pfam" id="PF14529"/>
    </source>
</evidence>
<dbReference type="InterPro" id="IPR005135">
    <property type="entry name" value="Endo/exonuclease/phosphatase"/>
</dbReference>
<feature type="compositionally biased region" description="Basic and acidic residues" evidence="1">
    <location>
        <begin position="206"/>
        <end position="216"/>
    </location>
</feature>
<accession>A0A6J1Q6W3</accession>
<dbReference type="AlphaFoldDB" id="A0A6J1Q6W3"/>
<organism evidence="4 5">
    <name type="scientific">Temnothorax curvispinosus</name>
    <dbReference type="NCBI Taxonomy" id="300111"/>
    <lineage>
        <taxon>Eukaryota</taxon>
        <taxon>Metazoa</taxon>
        <taxon>Ecdysozoa</taxon>
        <taxon>Arthropoda</taxon>
        <taxon>Hexapoda</taxon>
        <taxon>Insecta</taxon>
        <taxon>Pterygota</taxon>
        <taxon>Neoptera</taxon>
        <taxon>Endopterygota</taxon>
        <taxon>Hymenoptera</taxon>
        <taxon>Apocrita</taxon>
        <taxon>Aculeata</taxon>
        <taxon>Formicoidea</taxon>
        <taxon>Formicidae</taxon>
        <taxon>Myrmicinae</taxon>
        <taxon>Temnothorax</taxon>
    </lineage>
</organism>
<feature type="compositionally biased region" description="Acidic residues" evidence="1">
    <location>
        <begin position="1"/>
        <end position="30"/>
    </location>
</feature>